<gene>
    <name evidence="7" type="ORF">L207DRAFT_587770</name>
</gene>
<keyword evidence="4" id="KW-0788">Thiol protease</keyword>
<dbReference type="Proteomes" id="UP000235786">
    <property type="component" value="Unassembled WGS sequence"/>
</dbReference>
<dbReference type="GO" id="GO:0005634">
    <property type="term" value="C:nucleus"/>
    <property type="evidence" value="ECO:0007669"/>
    <property type="project" value="TreeGrafter"/>
</dbReference>
<evidence type="ECO:0000256" key="4">
    <source>
        <dbReference type="ARBA" id="ARBA00022807"/>
    </source>
</evidence>
<dbReference type="PANTHER" id="PTHR12606">
    <property type="entry name" value="SENTRIN/SUMO-SPECIFIC PROTEASE"/>
    <property type="match status" value="1"/>
</dbReference>
<feature type="region of interest" description="Disordered" evidence="5">
    <location>
        <begin position="153"/>
        <end position="235"/>
    </location>
</feature>
<dbReference type="EMBL" id="KZ613952">
    <property type="protein sequence ID" value="PMD35465.1"/>
    <property type="molecule type" value="Genomic_DNA"/>
</dbReference>
<evidence type="ECO:0000256" key="3">
    <source>
        <dbReference type="ARBA" id="ARBA00022801"/>
    </source>
</evidence>
<dbReference type="Pfam" id="PF02902">
    <property type="entry name" value="Peptidase_C48"/>
    <property type="match status" value="1"/>
</dbReference>
<keyword evidence="2" id="KW-0645">Protease</keyword>
<protein>
    <submittedName>
        <fullName evidence="7">Cysteine proteinase</fullName>
    </submittedName>
</protein>
<dbReference type="InterPro" id="IPR038765">
    <property type="entry name" value="Papain-like_cys_pep_sf"/>
</dbReference>
<dbReference type="GO" id="GO:0016926">
    <property type="term" value="P:protein desumoylation"/>
    <property type="evidence" value="ECO:0007669"/>
    <property type="project" value="TreeGrafter"/>
</dbReference>
<dbReference type="STRING" id="1149755.A0A2J6RAE1"/>
<feature type="domain" description="Ubiquitin-like protease family profile" evidence="6">
    <location>
        <begin position="326"/>
        <end position="502"/>
    </location>
</feature>
<dbReference type="SUPFAM" id="SSF54001">
    <property type="entry name" value="Cysteine proteinases"/>
    <property type="match status" value="1"/>
</dbReference>
<feature type="compositionally biased region" description="Polar residues" evidence="5">
    <location>
        <begin position="205"/>
        <end position="217"/>
    </location>
</feature>
<proteinExistence type="inferred from homology"/>
<evidence type="ECO:0000313" key="7">
    <source>
        <dbReference type="EMBL" id="PMD35465.1"/>
    </source>
</evidence>
<dbReference type="Gene3D" id="3.40.395.10">
    <property type="entry name" value="Adenoviral Proteinase, Chain A"/>
    <property type="match status" value="1"/>
</dbReference>
<evidence type="ECO:0000259" key="6">
    <source>
        <dbReference type="PROSITE" id="PS50600"/>
    </source>
</evidence>
<dbReference type="AlphaFoldDB" id="A0A2J6RAE1"/>
<evidence type="ECO:0000256" key="1">
    <source>
        <dbReference type="ARBA" id="ARBA00005234"/>
    </source>
</evidence>
<reference evidence="7 8" key="1">
    <citation type="submission" date="2016-04" db="EMBL/GenBank/DDBJ databases">
        <title>A degradative enzymes factory behind the ericoid mycorrhizal symbiosis.</title>
        <authorList>
            <consortium name="DOE Joint Genome Institute"/>
            <person name="Martino E."/>
            <person name="Morin E."/>
            <person name="Grelet G."/>
            <person name="Kuo A."/>
            <person name="Kohler A."/>
            <person name="Daghino S."/>
            <person name="Barry K."/>
            <person name="Choi C."/>
            <person name="Cichocki N."/>
            <person name="Clum A."/>
            <person name="Copeland A."/>
            <person name="Hainaut M."/>
            <person name="Haridas S."/>
            <person name="Labutti K."/>
            <person name="Lindquist E."/>
            <person name="Lipzen A."/>
            <person name="Khouja H.-R."/>
            <person name="Murat C."/>
            <person name="Ohm R."/>
            <person name="Olson A."/>
            <person name="Spatafora J."/>
            <person name="Veneault-Fourrey C."/>
            <person name="Henrissat B."/>
            <person name="Grigoriev I."/>
            <person name="Martin F."/>
            <person name="Perotto S."/>
        </authorList>
    </citation>
    <scope>NUCLEOTIDE SEQUENCE [LARGE SCALE GENOMIC DNA]</scope>
    <source>
        <strain evidence="7 8">F</strain>
    </source>
</reference>
<dbReference type="PANTHER" id="PTHR12606:SF141">
    <property type="entry name" value="GH15225P-RELATED"/>
    <property type="match status" value="1"/>
</dbReference>
<feature type="compositionally biased region" description="Low complexity" evidence="5">
    <location>
        <begin position="178"/>
        <end position="194"/>
    </location>
</feature>
<accession>A0A2J6RAE1</accession>
<dbReference type="InterPro" id="IPR003653">
    <property type="entry name" value="Peptidase_C48_C"/>
</dbReference>
<comment type="similarity">
    <text evidence="1">Belongs to the peptidase C48 family.</text>
</comment>
<dbReference type="OrthoDB" id="1939479at2759"/>
<keyword evidence="3" id="KW-0378">Hydrolase</keyword>
<feature type="region of interest" description="Disordered" evidence="5">
    <location>
        <begin position="76"/>
        <end position="123"/>
    </location>
</feature>
<evidence type="ECO:0000256" key="5">
    <source>
        <dbReference type="SAM" id="MobiDB-lite"/>
    </source>
</evidence>
<name>A0A2J6RAE1_HYAVF</name>
<dbReference type="GO" id="GO:0006508">
    <property type="term" value="P:proteolysis"/>
    <property type="evidence" value="ECO:0007669"/>
    <property type="project" value="UniProtKB-KW"/>
</dbReference>
<evidence type="ECO:0000256" key="2">
    <source>
        <dbReference type="ARBA" id="ARBA00022670"/>
    </source>
</evidence>
<evidence type="ECO:0000313" key="8">
    <source>
        <dbReference type="Proteomes" id="UP000235786"/>
    </source>
</evidence>
<organism evidence="7 8">
    <name type="scientific">Hyaloscypha variabilis (strain UAMH 11265 / GT02V1 / F)</name>
    <name type="common">Meliniomyces variabilis</name>
    <dbReference type="NCBI Taxonomy" id="1149755"/>
    <lineage>
        <taxon>Eukaryota</taxon>
        <taxon>Fungi</taxon>
        <taxon>Dikarya</taxon>
        <taxon>Ascomycota</taxon>
        <taxon>Pezizomycotina</taxon>
        <taxon>Leotiomycetes</taxon>
        <taxon>Helotiales</taxon>
        <taxon>Hyaloscyphaceae</taxon>
        <taxon>Hyaloscypha</taxon>
        <taxon>Hyaloscypha variabilis</taxon>
    </lineage>
</organism>
<dbReference type="GO" id="GO:0016929">
    <property type="term" value="F:deSUMOylase activity"/>
    <property type="evidence" value="ECO:0007669"/>
    <property type="project" value="TreeGrafter"/>
</dbReference>
<dbReference type="PROSITE" id="PS50600">
    <property type="entry name" value="ULP_PROTEASE"/>
    <property type="match status" value="1"/>
</dbReference>
<sequence length="545" mass="61683">MTSLKRKAEEQLTRNSVIVIEPLWTSRAMFDLSAYLATAWDWCTGICSGFFHAPPAYSTMTYQTVEVVAEDHVQSAESRAGSEITQKRQRTRLSKQPGIRSKSAVDIQRKSGRGRLVLPSSEDEAELRGRVDNFWLPPDLDFFSGKLGADRSPIIAQRPQISEEDGGGNGYSHRRHSAPSGSTSTSISSDSIPGQIPNLRESTFRTRSGRQPLTPESMSRVRPRPPKSTQESGIDGIAGKLDILLLDPKDLPTSNRGLSIRDQKALENRRQAREAAIRRAKELRLSRRSPLRPLIQPLDPRWHNEVYRVEHSNDQQQSIVKSMEGTELRLKDFRTLLGRHAWLNDEIINSYIEWIVKAANDDAAQKENLLGEPTSTVPKFIAHNSFFYENLKKKGPQSTDRLMKRKKAPGDKLLEVDSLFVPICQGNHWTIGVVRPVAKTIEYFDSMGGRPQVFISHMRAWLQHQLGELYRPDEWTEPRTACARQSNGYDCGVFVCTNAFCVAMGLDTSCYEERDMAQQRRSIAAVLLNRGFTEDFAWNRWGLLS</sequence>
<keyword evidence="8" id="KW-1185">Reference proteome</keyword>